<evidence type="ECO:0000313" key="2">
    <source>
        <dbReference type="EMBL" id="MFD1223901.1"/>
    </source>
</evidence>
<evidence type="ECO:0000256" key="1">
    <source>
        <dbReference type="ARBA" id="ARBA00023125"/>
    </source>
</evidence>
<name>A0ABW3UVJ8_9BACL</name>
<dbReference type="SUPFAM" id="SSF46785">
    <property type="entry name" value="Winged helix' DNA-binding domain"/>
    <property type="match status" value="1"/>
</dbReference>
<comment type="caution">
    <text evidence="2">The sequence shown here is derived from an EMBL/GenBank/DDBJ whole genome shotgun (WGS) entry which is preliminary data.</text>
</comment>
<dbReference type="InterPro" id="IPR036390">
    <property type="entry name" value="WH_DNA-bd_sf"/>
</dbReference>
<reference evidence="3" key="1">
    <citation type="journal article" date="2019" name="Int. J. Syst. Evol. Microbiol.">
        <title>The Global Catalogue of Microorganisms (GCM) 10K type strain sequencing project: providing services to taxonomists for standard genome sequencing and annotation.</title>
        <authorList>
            <consortium name="The Broad Institute Genomics Platform"/>
            <consortium name="The Broad Institute Genome Sequencing Center for Infectious Disease"/>
            <person name="Wu L."/>
            <person name="Ma J."/>
        </authorList>
    </citation>
    <scope>NUCLEOTIDE SEQUENCE [LARGE SCALE GENOMIC DNA]</scope>
    <source>
        <strain evidence="3">CCUG 53270</strain>
    </source>
</reference>
<accession>A0ABW3UVJ8</accession>
<keyword evidence="3" id="KW-1185">Reference proteome</keyword>
<evidence type="ECO:0000313" key="3">
    <source>
        <dbReference type="Proteomes" id="UP001597180"/>
    </source>
</evidence>
<keyword evidence="1" id="KW-0238">DNA-binding</keyword>
<organism evidence="2 3">
    <name type="scientific">Paenibacillus vulneris</name>
    <dbReference type="NCBI Taxonomy" id="1133364"/>
    <lineage>
        <taxon>Bacteria</taxon>
        <taxon>Bacillati</taxon>
        <taxon>Bacillota</taxon>
        <taxon>Bacilli</taxon>
        <taxon>Bacillales</taxon>
        <taxon>Paenibacillaceae</taxon>
        <taxon>Paenibacillus</taxon>
    </lineage>
</organism>
<dbReference type="RefSeq" id="WP_345587396.1">
    <property type="nucleotide sequence ID" value="NZ_BAABJG010000007.1"/>
</dbReference>
<gene>
    <name evidence="2" type="ORF">ACFQ4B_27640</name>
</gene>
<protein>
    <submittedName>
        <fullName evidence="2">Helix-turn-helix domain-containing protein</fullName>
    </submittedName>
</protein>
<dbReference type="Gene3D" id="1.10.10.10">
    <property type="entry name" value="Winged helix-like DNA-binding domain superfamily/Winged helix DNA-binding domain"/>
    <property type="match status" value="1"/>
</dbReference>
<sequence length="203" mass="22643">MQQQDIMESCLIQSPDQAMALLNPLRADIVSRLIEPASAAELARMINEPPQRMNYHLKALEKTGLIRRVGTRQVRNLVEVLYQSIAKTFVLAESLSLSEETIERLKEHGSLAQLITTAEQMKKDAVYLMEHSEKGTEIPSATLQMDVPLLDGEDREAFIADYVDMVKQLVGKYAKAADNGQNSPLYKVILSVYPKAAEGEPSK</sequence>
<dbReference type="InterPro" id="IPR036388">
    <property type="entry name" value="WH-like_DNA-bd_sf"/>
</dbReference>
<dbReference type="EMBL" id="JBHTLU010000038">
    <property type="protein sequence ID" value="MFD1223901.1"/>
    <property type="molecule type" value="Genomic_DNA"/>
</dbReference>
<proteinExistence type="predicted"/>
<dbReference type="CDD" id="cd00090">
    <property type="entry name" value="HTH_ARSR"/>
    <property type="match status" value="1"/>
</dbReference>
<dbReference type="InterPro" id="IPR011991">
    <property type="entry name" value="ArsR-like_HTH"/>
</dbReference>
<dbReference type="Proteomes" id="UP001597180">
    <property type="component" value="Unassembled WGS sequence"/>
</dbReference>
<dbReference type="Pfam" id="PF12840">
    <property type="entry name" value="HTH_20"/>
    <property type="match status" value="1"/>
</dbReference>